<dbReference type="EMBL" id="CAUYUJ010015438">
    <property type="protein sequence ID" value="CAK0853928.1"/>
    <property type="molecule type" value="Genomic_DNA"/>
</dbReference>
<proteinExistence type="predicted"/>
<name>A0ABN9U4Z2_9DINO</name>
<evidence type="ECO:0000313" key="3">
    <source>
        <dbReference type="EMBL" id="CAK0853928.1"/>
    </source>
</evidence>
<comment type="caution">
    <text evidence="3">The sequence shown here is derived from an EMBL/GenBank/DDBJ whole genome shotgun (WGS) entry which is preliminary data.</text>
</comment>
<accession>A0ABN9U4Z2</accession>
<dbReference type="Gene3D" id="1.20.5.340">
    <property type="match status" value="1"/>
</dbReference>
<evidence type="ECO:0000313" key="4">
    <source>
        <dbReference type="Proteomes" id="UP001189429"/>
    </source>
</evidence>
<dbReference type="SUPFAM" id="SSF90257">
    <property type="entry name" value="Myosin rod fragments"/>
    <property type="match status" value="1"/>
</dbReference>
<protein>
    <submittedName>
        <fullName evidence="3">Uncharacterized protein</fullName>
    </submittedName>
</protein>
<evidence type="ECO:0000256" key="2">
    <source>
        <dbReference type="SAM" id="MobiDB-lite"/>
    </source>
</evidence>
<feature type="compositionally biased region" description="Basic and acidic residues" evidence="2">
    <location>
        <begin position="65"/>
        <end position="74"/>
    </location>
</feature>
<evidence type="ECO:0000256" key="1">
    <source>
        <dbReference type="SAM" id="Coils"/>
    </source>
</evidence>
<dbReference type="Proteomes" id="UP001189429">
    <property type="component" value="Unassembled WGS sequence"/>
</dbReference>
<organism evidence="3 4">
    <name type="scientific">Prorocentrum cordatum</name>
    <dbReference type="NCBI Taxonomy" id="2364126"/>
    <lineage>
        <taxon>Eukaryota</taxon>
        <taxon>Sar</taxon>
        <taxon>Alveolata</taxon>
        <taxon>Dinophyceae</taxon>
        <taxon>Prorocentrales</taxon>
        <taxon>Prorocentraceae</taxon>
        <taxon>Prorocentrum</taxon>
    </lineage>
</organism>
<keyword evidence="1" id="KW-0175">Coiled coil</keyword>
<sequence length="378" mass="41964">MPRPSDPRVESRARDRCKRNVAIALRAEKMRKENKEKKNKKRFSRWEEADELVQRGIMSKRQEKKKFAEDDVRRRSGSGRPGARALAGVRALGFLGARAPGRPGARASGRPGVRVKGLIQDMIKKLENEANAAATEKAYCDEQMAKTEAKKSELEDDVAKLTAKIDTKSAKSAELKGDVKELQEELAALAREKAEMDKVREAMHAAFVSAQADLKLGLQGLSKGLSKLRKYYQGEDAALLQTDDDQPAKPVFHKKSSGAGGSIIDILEVCQSDFAKELATIEQEEADQAEAYEKRAQEIAEATALKGKDVQYKTQEFKGLDTEVDELSNDRGSTDEELSAVLEYFAKVKERCIAKPESYEERKARRAAEISGLETSEV</sequence>
<feature type="coiled-coil region" evidence="1">
    <location>
        <begin position="123"/>
        <end position="202"/>
    </location>
</feature>
<reference evidence="3" key="1">
    <citation type="submission" date="2023-10" db="EMBL/GenBank/DDBJ databases">
        <authorList>
            <person name="Chen Y."/>
            <person name="Shah S."/>
            <person name="Dougan E. K."/>
            <person name="Thang M."/>
            <person name="Chan C."/>
        </authorList>
    </citation>
    <scope>NUCLEOTIDE SEQUENCE [LARGE SCALE GENOMIC DNA]</scope>
</reference>
<keyword evidence="4" id="KW-1185">Reference proteome</keyword>
<gene>
    <name evidence="3" type="ORF">PCOR1329_LOCUS45249</name>
</gene>
<feature type="region of interest" description="Disordered" evidence="2">
    <location>
        <begin position="58"/>
        <end position="83"/>
    </location>
</feature>